<evidence type="ECO:0000256" key="13">
    <source>
        <dbReference type="ARBA" id="ARBA00023136"/>
    </source>
</evidence>
<keyword evidence="16" id="KW-1185">Reference proteome</keyword>
<dbReference type="STRING" id="1661398.A0A482VM40"/>
<sequence>MHKGYSQDKIYQELLVIFGNDDRDVTLNDLAQMVHLERAIKETMRLFPIGPVLGRSIDKDFVLDKYVLPKGSTLLIPVALIHRDSSIWKNPLEFDPDRFLPEEFEKIPRDAYIPFGLPPRNCIGRRFAMMSMKVILSTILRNFRVVSCQYSSIKEIKLRINIII</sequence>
<name>A0A482VM40_ASBVE</name>
<dbReference type="PRINTS" id="PR00465">
    <property type="entry name" value="EP450IV"/>
</dbReference>
<accession>A0A482VM40</accession>
<evidence type="ECO:0000256" key="3">
    <source>
        <dbReference type="ARBA" id="ARBA00004174"/>
    </source>
</evidence>
<evidence type="ECO:0000313" key="15">
    <source>
        <dbReference type="EMBL" id="RZC33438.1"/>
    </source>
</evidence>
<evidence type="ECO:0000256" key="8">
    <source>
        <dbReference type="ARBA" id="ARBA00022824"/>
    </source>
</evidence>
<evidence type="ECO:0000256" key="11">
    <source>
        <dbReference type="ARBA" id="ARBA00023004"/>
    </source>
</evidence>
<gene>
    <name evidence="15" type="ORF">BDFB_014912</name>
</gene>
<comment type="similarity">
    <text evidence="5">Belongs to the cytochrome P450 family.</text>
</comment>
<dbReference type="InterPro" id="IPR002403">
    <property type="entry name" value="Cyt_P450_E_grp-IV"/>
</dbReference>
<dbReference type="GO" id="GO:0004497">
    <property type="term" value="F:monooxygenase activity"/>
    <property type="evidence" value="ECO:0007669"/>
    <property type="project" value="UniProtKB-KW"/>
</dbReference>
<dbReference type="SUPFAM" id="SSF48264">
    <property type="entry name" value="Cytochrome P450"/>
    <property type="match status" value="1"/>
</dbReference>
<proteinExistence type="inferred from homology"/>
<keyword evidence="6 14" id="KW-0349">Heme</keyword>
<evidence type="ECO:0000256" key="9">
    <source>
        <dbReference type="ARBA" id="ARBA00022848"/>
    </source>
</evidence>
<dbReference type="PRINTS" id="PR00385">
    <property type="entry name" value="P450"/>
</dbReference>
<keyword evidence="8" id="KW-0256">Endoplasmic reticulum</keyword>
<reference evidence="15 16" key="1">
    <citation type="submission" date="2017-03" db="EMBL/GenBank/DDBJ databases">
        <title>Genome of the blue death feigning beetle - Asbolus verrucosus.</title>
        <authorList>
            <person name="Rider S.D."/>
        </authorList>
    </citation>
    <scope>NUCLEOTIDE SEQUENCE [LARGE SCALE GENOMIC DNA]</scope>
    <source>
        <strain evidence="15">Butters</strain>
        <tissue evidence="15">Head and leg muscle</tissue>
    </source>
</reference>
<keyword evidence="12" id="KW-0503">Monooxygenase</keyword>
<dbReference type="EMBL" id="QDEB01088825">
    <property type="protein sequence ID" value="RZC33438.1"/>
    <property type="molecule type" value="Genomic_DNA"/>
</dbReference>
<dbReference type="Pfam" id="PF00067">
    <property type="entry name" value="p450"/>
    <property type="match status" value="1"/>
</dbReference>
<dbReference type="GO" id="GO:0005506">
    <property type="term" value="F:iron ion binding"/>
    <property type="evidence" value="ECO:0007669"/>
    <property type="project" value="InterPro"/>
</dbReference>
<keyword evidence="7 14" id="KW-0479">Metal-binding</keyword>
<evidence type="ECO:0000256" key="4">
    <source>
        <dbReference type="ARBA" id="ARBA00004406"/>
    </source>
</evidence>
<keyword evidence="13" id="KW-0472">Membrane</keyword>
<dbReference type="PANTHER" id="PTHR24291">
    <property type="entry name" value="CYTOCHROME P450 FAMILY 4"/>
    <property type="match status" value="1"/>
</dbReference>
<comment type="function">
    <text evidence="2">May be involved in the metabolism of insect hormones and in the breakdown of synthetic insecticides.</text>
</comment>
<comment type="cofactor">
    <cofactor evidence="1 14">
        <name>heme</name>
        <dbReference type="ChEBI" id="CHEBI:30413"/>
    </cofactor>
</comment>
<dbReference type="Gene3D" id="1.10.630.10">
    <property type="entry name" value="Cytochrome P450"/>
    <property type="match status" value="1"/>
</dbReference>
<comment type="caution">
    <text evidence="15">The sequence shown here is derived from an EMBL/GenBank/DDBJ whole genome shotgun (WGS) entry which is preliminary data.</text>
</comment>
<dbReference type="GO" id="GO:0005789">
    <property type="term" value="C:endoplasmic reticulum membrane"/>
    <property type="evidence" value="ECO:0007669"/>
    <property type="project" value="UniProtKB-SubCell"/>
</dbReference>
<dbReference type="AlphaFoldDB" id="A0A482VM40"/>
<evidence type="ECO:0000256" key="2">
    <source>
        <dbReference type="ARBA" id="ARBA00003690"/>
    </source>
</evidence>
<keyword evidence="10" id="KW-0560">Oxidoreductase</keyword>
<evidence type="ECO:0000256" key="12">
    <source>
        <dbReference type="ARBA" id="ARBA00023033"/>
    </source>
</evidence>
<feature type="binding site" description="axial binding residue" evidence="14">
    <location>
        <position position="122"/>
    </location>
    <ligand>
        <name>heme</name>
        <dbReference type="ChEBI" id="CHEBI:30413"/>
    </ligand>
    <ligandPart>
        <name>Fe</name>
        <dbReference type="ChEBI" id="CHEBI:18248"/>
    </ligandPart>
</feature>
<dbReference type="PANTHER" id="PTHR24291:SF189">
    <property type="entry name" value="CYTOCHROME P450 4C3-RELATED"/>
    <property type="match status" value="1"/>
</dbReference>
<dbReference type="InterPro" id="IPR036396">
    <property type="entry name" value="Cyt_P450_sf"/>
</dbReference>
<feature type="non-terminal residue" evidence="15">
    <location>
        <position position="164"/>
    </location>
</feature>
<dbReference type="GO" id="GO:0020037">
    <property type="term" value="F:heme binding"/>
    <property type="evidence" value="ECO:0007669"/>
    <property type="project" value="InterPro"/>
</dbReference>
<evidence type="ECO:0000256" key="14">
    <source>
        <dbReference type="PIRSR" id="PIRSR602403-1"/>
    </source>
</evidence>
<evidence type="ECO:0000256" key="1">
    <source>
        <dbReference type="ARBA" id="ARBA00001971"/>
    </source>
</evidence>
<evidence type="ECO:0000256" key="5">
    <source>
        <dbReference type="ARBA" id="ARBA00010617"/>
    </source>
</evidence>
<keyword evidence="11 14" id="KW-0408">Iron</keyword>
<organism evidence="15 16">
    <name type="scientific">Asbolus verrucosus</name>
    <name type="common">Desert ironclad beetle</name>
    <dbReference type="NCBI Taxonomy" id="1661398"/>
    <lineage>
        <taxon>Eukaryota</taxon>
        <taxon>Metazoa</taxon>
        <taxon>Ecdysozoa</taxon>
        <taxon>Arthropoda</taxon>
        <taxon>Hexapoda</taxon>
        <taxon>Insecta</taxon>
        <taxon>Pterygota</taxon>
        <taxon>Neoptera</taxon>
        <taxon>Endopterygota</taxon>
        <taxon>Coleoptera</taxon>
        <taxon>Polyphaga</taxon>
        <taxon>Cucujiformia</taxon>
        <taxon>Tenebrionidae</taxon>
        <taxon>Pimeliinae</taxon>
        <taxon>Asbolus</taxon>
    </lineage>
</organism>
<dbReference type="Proteomes" id="UP000292052">
    <property type="component" value="Unassembled WGS sequence"/>
</dbReference>
<comment type="subcellular location">
    <subcellularLocation>
        <location evidence="4">Endoplasmic reticulum membrane</location>
        <topology evidence="4">Peripheral membrane protein</topology>
    </subcellularLocation>
    <subcellularLocation>
        <location evidence="3">Microsome membrane</location>
        <topology evidence="3">Peripheral membrane protein</topology>
    </subcellularLocation>
</comment>
<evidence type="ECO:0000256" key="10">
    <source>
        <dbReference type="ARBA" id="ARBA00023002"/>
    </source>
</evidence>
<evidence type="ECO:0000313" key="16">
    <source>
        <dbReference type="Proteomes" id="UP000292052"/>
    </source>
</evidence>
<dbReference type="GO" id="GO:0016705">
    <property type="term" value="F:oxidoreductase activity, acting on paired donors, with incorporation or reduction of molecular oxygen"/>
    <property type="evidence" value="ECO:0007669"/>
    <property type="project" value="InterPro"/>
</dbReference>
<keyword evidence="9" id="KW-0492">Microsome</keyword>
<protein>
    <submittedName>
        <fullName evidence="15">p450 domain containing protein</fullName>
    </submittedName>
</protein>
<dbReference type="InterPro" id="IPR050196">
    <property type="entry name" value="Cytochrome_P450_Monoox"/>
</dbReference>
<evidence type="ECO:0000256" key="7">
    <source>
        <dbReference type="ARBA" id="ARBA00022723"/>
    </source>
</evidence>
<evidence type="ECO:0000256" key="6">
    <source>
        <dbReference type="ARBA" id="ARBA00022617"/>
    </source>
</evidence>
<dbReference type="OrthoDB" id="1470350at2759"/>
<dbReference type="InterPro" id="IPR001128">
    <property type="entry name" value="Cyt_P450"/>
</dbReference>